<comment type="caution">
    <text evidence="1">The sequence shown here is derived from an EMBL/GenBank/DDBJ whole genome shotgun (WGS) entry which is preliminary data.</text>
</comment>
<evidence type="ECO:0000313" key="1">
    <source>
        <dbReference type="EMBL" id="KAI3702796.1"/>
    </source>
</evidence>
<proteinExistence type="predicted"/>
<protein>
    <submittedName>
        <fullName evidence="1">Uncharacterized protein</fullName>
    </submittedName>
</protein>
<evidence type="ECO:0000313" key="2">
    <source>
        <dbReference type="Proteomes" id="UP001055879"/>
    </source>
</evidence>
<reference evidence="2" key="1">
    <citation type="journal article" date="2022" name="Mol. Ecol. Resour.">
        <title>The genomes of chicory, endive, great burdock and yacon provide insights into Asteraceae palaeo-polyploidization history and plant inulin production.</title>
        <authorList>
            <person name="Fan W."/>
            <person name="Wang S."/>
            <person name="Wang H."/>
            <person name="Wang A."/>
            <person name="Jiang F."/>
            <person name="Liu H."/>
            <person name="Zhao H."/>
            <person name="Xu D."/>
            <person name="Zhang Y."/>
        </authorList>
    </citation>
    <scope>NUCLEOTIDE SEQUENCE [LARGE SCALE GENOMIC DNA]</scope>
    <source>
        <strain evidence="2">cv. Niubang</strain>
    </source>
</reference>
<reference evidence="1 2" key="2">
    <citation type="journal article" date="2022" name="Mol. Ecol. Resour.">
        <title>The genomes of chicory, endive, great burdock and yacon provide insights into Asteraceae paleo-polyploidization history and plant inulin production.</title>
        <authorList>
            <person name="Fan W."/>
            <person name="Wang S."/>
            <person name="Wang H."/>
            <person name="Wang A."/>
            <person name="Jiang F."/>
            <person name="Liu H."/>
            <person name="Zhao H."/>
            <person name="Xu D."/>
            <person name="Zhang Y."/>
        </authorList>
    </citation>
    <scope>NUCLEOTIDE SEQUENCE [LARGE SCALE GENOMIC DNA]</scope>
    <source>
        <strain evidence="2">cv. Niubang</strain>
    </source>
</reference>
<accession>A0ACB8ZZ78</accession>
<keyword evidence="2" id="KW-1185">Reference proteome</keyword>
<gene>
    <name evidence="1" type="ORF">L6452_28548</name>
</gene>
<sequence length="944" mass="106127">MLLSRGIEDLHDDHFEGSLDEDSIFRDVFFGHEESGRTTKRCLVTAAIHFENDDNKPKDASFLSNSEHSVMTTIQEDVQNKEEGSRLSEEFIRNDPGVEVKRRKVSSVLEHSRTKPYLEKVVNSVTPLKEVESCVCQPGSIVTCRLVESSSQGVKPSCYLLKGNLGDRDANKCRFCSSESTYLNGNDARKANASPVSQESQSSPETIQCFKKRGKDSSFLELDEDDNFFPPKDSTIDPKSLDKDENLVVLIDESLHYLKDGKRVRAERSVADGSYLKHDTVSPLEDVTTTRNQIPERLGEGSSSPVPFFSPICQQFRTDGSSCGLDSVPKENAHKKSEKTYEINPTKSNIAMNSIKANIDNHESCGKTPDCSFEEQNKKSKSKFKKSNRHSGRPKISVKCEKDHKKDRKKDRERNIDIGDDDPLLSSISKNHSSTKSSGVKRKSRVRNVLKKYKNRKGSCRLLPRSLAKGGQHHVEEDRSSLGVRTVLSWLIDFGVIHLNEVMQYRNPRDNSVVKDGLVTRDGILCRCCDKMLSVSEFKSHAGFSLKCPCLNLFMESGKSFSSCQLEAWSTEYKVREGAIRTAKVEEIDQNDDSCGICGDGGELICCDNCPSTFHQACLCMQELPEGNWYCSRCSCWSCGNVVGDNGAPISGVLKCLQCKHKYHKECIKETRIESGLVPSTWFCGESCKEIHLGLDSRVGLMNPISDGFSWMVLRCTHGDKTVLSDQHFVALKVECNLKLAVALAIMEESFLPMMDPRTGIDMIPHVLYNHGSEFARLDFEGFYTVVLEKDDMLLSVASIRIHRKGVAEMPLIATSSKYRRHGMCRRLMNAIEELLKSLKVSKLVLSAIPSLVKTWMEGFGFTRLEVEEKKRLRKTNLMVFPGTVWLKKAIYKPMEAINVEQDLINCKQLVQKDDDDDDGGGLSIEEHSRFEGRRSFEMVCGVK</sequence>
<name>A0ACB8ZZ78_ARCLA</name>
<organism evidence="1 2">
    <name type="scientific">Arctium lappa</name>
    <name type="common">Greater burdock</name>
    <name type="synonym">Lappa major</name>
    <dbReference type="NCBI Taxonomy" id="4217"/>
    <lineage>
        <taxon>Eukaryota</taxon>
        <taxon>Viridiplantae</taxon>
        <taxon>Streptophyta</taxon>
        <taxon>Embryophyta</taxon>
        <taxon>Tracheophyta</taxon>
        <taxon>Spermatophyta</taxon>
        <taxon>Magnoliopsida</taxon>
        <taxon>eudicotyledons</taxon>
        <taxon>Gunneridae</taxon>
        <taxon>Pentapetalae</taxon>
        <taxon>asterids</taxon>
        <taxon>campanulids</taxon>
        <taxon>Asterales</taxon>
        <taxon>Asteraceae</taxon>
        <taxon>Carduoideae</taxon>
        <taxon>Cardueae</taxon>
        <taxon>Arctiinae</taxon>
        <taxon>Arctium</taxon>
    </lineage>
</organism>
<dbReference type="Proteomes" id="UP001055879">
    <property type="component" value="Linkage Group LG09"/>
</dbReference>
<dbReference type="EMBL" id="CM042055">
    <property type="protein sequence ID" value="KAI3702796.1"/>
    <property type="molecule type" value="Genomic_DNA"/>
</dbReference>